<evidence type="ECO:0000313" key="5">
    <source>
        <dbReference type="EMBL" id="TGZ43147.1"/>
    </source>
</evidence>
<dbReference type="InterPro" id="IPR005631">
    <property type="entry name" value="SDH"/>
</dbReference>
<dbReference type="Pfam" id="PF03937">
    <property type="entry name" value="Sdh5"/>
    <property type="match status" value="1"/>
</dbReference>
<accession>A0A4S2K7C5</accession>
<dbReference type="InterPro" id="IPR036714">
    <property type="entry name" value="SDH_sf"/>
</dbReference>
<dbReference type="STRING" id="300112.A0A4S2K7C5"/>
<comment type="function">
    <text evidence="4">Plays an essential role in the assembly of succinate dehydrogenase (SDH), an enzyme complex (also referred to as respiratory complex II) that is a component of both the tricarboxylic acid (TCA) cycle and the mitochondrial electron transport chain, and which couples the oxidation of succinate to fumarate with the reduction of ubiquinone (coenzyme Q) to ubiquinol. Required for flavinylation (covalent attachment of FAD) of the flavoprotein subunit of the SDH catalytic dimer.</text>
</comment>
<dbReference type="PANTHER" id="PTHR12469">
    <property type="entry name" value="PROTEIN EMI5 HOMOLOG, MITOCHONDRIAL"/>
    <property type="match status" value="1"/>
</dbReference>
<sequence>MNVMSTRVISRIRPLVLARDVSVSCCRRKDDFQDLIHPEGREPGIPRYAERDGENTNLKRARLTYQSRKRGMLENGLLLSTFANKYLNTFDDTQLRLYDRLINLPSNDWDIFYWATGVKPTPPEFDNQVMDLLKKHVQNEDRQTRIMQPDL</sequence>
<evidence type="ECO:0000256" key="1">
    <source>
        <dbReference type="ARBA" id="ARBA00004305"/>
    </source>
</evidence>
<dbReference type="GO" id="GO:0006121">
    <property type="term" value="P:mitochondrial electron transport, succinate to ubiquinone"/>
    <property type="evidence" value="ECO:0007669"/>
    <property type="project" value="UniProtKB-UniRule"/>
</dbReference>
<evidence type="ECO:0000256" key="3">
    <source>
        <dbReference type="ARBA" id="ARBA00023186"/>
    </source>
</evidence>
<reference evidence="5 6" key="1">
    <citation type="journal article" date="2019" name="Philos. Trans. R. Soc. Lond., B, Biol. Sci.">
        <title>Ant behaviour and brain gene expression of defending hosts depend on the ecological success of the intruding social parasite.</title>
        <authorList>
            <person name="Kaur R."/>
            <person name="Stoldt M."/>
            <person name="Jongepier E."/>
            <person name="Feldmeyer B."/>
            <person name="Menzel F."/>
            <person name="Bornberg-Bauer E."/>
            <person name="Foitzik S."/>
        </authorList>
    </citation>
    <scope>NUCLEOTIDE SEQUENCE [LARGE SCALE GENOMIC DNA]</scope>
    <source>
        <tissue evidence="5">Whole body</tissue>
    </source>
</reference>
<proteinExistence type="inferred from homology"/>
<evidence type="ECO:0000256" key="4">
    <source>
        <dbReference type="HAMAP-Rule" id="MF_03057"/>
    </source>
</evidence>
<dbReference type="InterPro" id="IPR028882">
    <property type="entry name" value="SDHAF2"/>
</dbReference>
<keyword evidence="2 4" id="KW-0496">Mitochondrion</keyword>
<protein>
    <recommendedName>
        <fullName evidence="4">Succinate dehydrogenase assembly factor 2, mitochondrial</fullName>
        <shortName evidence="4">SDH assembly factor 2</shortName>
        <shortName evidence="4">SDHAF2</shortName>
    </recommendedName>
</protein>
<dbReference type="Proteomes" id="UP000310200">
    <property type="component" value="Unassembled WGS sequence"/>
</dbReference>
<dbReference type="GO" id="GO:0005759">
    <property type="term" value="C:mitochondrial matrix"/>
    <property type="evidence" value="ECO:0007669"/>
    <property type="project" value="UniProtKB-SubCell"/>
</dbReference>
<gene>
    <name evidence="5" type="ORF">DBV15_11570</name>
</gene>
<dbReference type="SUPFAM" id="SSF109910">
    <property type="entry name" value="YgfY-like"/>
    <property type="match status" value="1"/>
</dbReference>
<name>A0A4S2K7C5_9HYME</name>
<comment type="subunit">
    <text evidence="4">Interacts with the flavoprotein subunit within the SDH catalytic dimer.</text>
</comment>
<keyword evidence="3 4" id="KW-0143">Chaperone</keyword>
<dbReference type="EMBL" id="QBLH01003196">
    <property type="protein sequence ID" value="TGZ43147.1"/>
    <property type="molecule type" value="Genomic_DNA"/>
</dbReference>
<dbReference type="PANTHER" id="PTHR12469:SF2">
    <property type="entry name" value="SUCCINATE DEHYDROGENASE ASSEMBLY FACTOR 2, MITOCHONDRIAL"/>
    <property type="match status" value="1"/>
</dbReference>
<dbReference type="Gene3D" id="1.10.150.250">
    <property type="entry name" value="Flavinator of succinate dehydrogenase"/>
    <property type="match status" value="1"/>
</dbReference>
<dbReference type="GO" id="GO:0034553">
    <property type="term" value="P:mitochondrial respiratory chain complex II assembly"/>
    <property type="evidence" value="ECO:0007669"/>
    <property type="project" value="TreeGrafter"/>
</dbReference>
<comment type="subcellular location">
    <subcellularLocation>
        <location evidence="1 4">Mitochondrion matrix</location>
    </subcellularLocation>
</comment>
<comment type="similarity">
    <text evidence="4">Belongs to the SDHAF2 family.</text>
</comment>
<comment type="caution">
    <text evidence="5">The sequence shown here is derived from an EMBL/GenBank/DDBJ whole genome shotgun (WGS) entry which is preliminary data.</text>
</comment>
<evidence type="ECO:0000256" key="2">
    <source>
        <dbReference type="ARBA" id="ARBA00023128"/>
    </source>
</evidence>
<dbReference type="FunFam" id="1.10.150.250:FF:000002">
    <property type="entry name" value="Succinate dehydrogenase assembly factor 2, mitochondrial"/>
    <property type="match status" value="1"/>
</dbReference>
<dbReference type="AlphaFoldDB" id="A0A4S2K7C5"/>
<dbReference type="GO" id="GO:0006099">
    <property type="term" value="P:tricarboxylic acid cycle"/>
    <property type="evidence" value="ECO:0007669"/>
    <property type="project" value="TreeGrafter"/>
</dbReference>
<evidence type="ECO:0000313" key="6">
    <source>
        <dbReference type="Proteomes" id="UP000310200"/>
    </source>
</evidence>
<keyword evidence="6" id="KW-1185">Reference proteome</keyword>
<dbReference type="HAMAP" id="MF_03057">
    <property type="entry name" value="SDHAF2"/>
    <property type="match status" value="1"/>
</dbReference>
<organism evidence="5 6">
    <name type="scientific">Temnothorax longispinosus</name>
    <dbReference type="NCBI Taxonomy" id="300112"/>
    <lineage>
        <taxon>Eukaryota</taxon>
        <taxon>Metazoa</taxon>
        <taxon>Ecdysozoa</taxon>
        <taxon>Arthropoda</taxon>
        <taxon>Hexapoda</taxon>
        <taxon>Insecta</taxon>
        <taxon>Pterygota</taxon>
        <taxon>Neoptera</taxon>
        <taxon>Endopterygota</taxon>
        <taxon>Hymenoptera</taxon>
        <taxon>Apocrita</taxon>
        <taxon>Aculeata</taxon>
        <taxon>Formicoidea</taxon>
        <taxon>Formicidae</taxon>
        <taxon>Myrmicinae</taxon>
        <taxon>Temnothorax</taxon>
    </lineage>
</organism>